<dbReference type="Proteomes" id="UP001498398">
    <property type="component" value="Unassembled WGS sequence"/>
</dbReference>
<evidence type="ECO:0000256" key="3">
    <source>
        <dbReference type="ARBA" id="ARBA00022729"/>
    </source>
</evidence>
<comment type="subcellular location">
    <subcellularLocation>
        <location evidence="1">Secreted</location>
    </subcellularLocation>
</comment>
<evidence type="ECO:0000256" key="4">
    <source>
        <dbReference type="ARBA" id="ARBA00023157"/>
    </source>
</evidence>
<dbReference type="PROSITE" id="PS52012">
    <property type="entry name" value="CFEM"/>
    <property type="match status" value="1"/>
</dbReference>
<evidence type="ECO:0000256" key="6">
    <source>
        <dbReference type="SAM" id="Phobius"/>
    </source>
</evidence>
<keyword evidence="2" id="KW-0964">Secreted</keyword>
<evidence type="ECO:0000259" key="8">
    <source>
        <dbReference type="PROSITE" id="PS52012"/>
    </source>
</evidence>
<organism evidence="9 10">
    <name type="scientific">Marasmiellus scandens</name>
    <dbReference type="NCBI Taxonomy" id="2682957"/>
    <lineage>
        <taxon>Eukaryota</taxon>
        <taxon>Fungi</taxon>
        <taxon>Dikarya</taxon>
        <taxon>Basidiomycota</taxon>
        <taxon>Agaricomycotina</taxon>
        <taxon>Agaricomycetes</taxon>
        <taxon>Agaricomycetidae</taxon>
        <taxon>Agaricales</taxon>
        <taxon>Marasmiineae</taxon>
        <taxon>Omphalotaceae</taxon>
        <taxon>Marasmiellus</taxon>
    </lineage>
</organism>
<reference evidence="9 10" key="1">
    <citation type="submission" date="2024-01" db="EMBL/GenBank/DDBJ databases">
        <title>A draft genome for the cacao thread blight pathogen Marasmiellus scandens.</title>
        <authorList>
            <person name="Baruah I.K."/>
            <person name="Leung J."/>
            <person name="Bukari Y."/>
            <person name="Amoako-Attah I."/>
            <person name="Meinhardt L.W."/>
            <person name="Bailey B.A."/>
            <person name="Cohen S.P."/>
        </authorList>
    </citation>
    <scope>NUCLEOTIDE SEQUENCE [LARGE SCALE GENOMIC DNA]</scope>
    <source>
        <strain evidence="9 10">GH-19</strain>
    </source>
</reference>
<feature type="chain" id="PRO_5045031487" description="CFEM domain-containing protein" evidence="7">
    <location>
        <begin position="23"/>
        <end position="216"/>
    </location>
</feature>
<evidence type="ECO:0000256" key="1">
    <source>
        <dbReference type="ARBA" id="ARBA00004613"/>
    </source>
</evidence>
<proteinExistence type="predicted"/>
<evidence type="ECO:0000313" key="10">
    <source>
        <dbReference type="Proteomes" id="UP001498398"/>
    </source>
</evidence>
<evidence type="ECO:0000256" key="7">
    <source>
        <dbReference type="SAM" id="SignalP"/>
    </source>
</evidence>
<feature type="region of interest" description="Disordered" evidence="5">
    <location>
        <begin position="91"/>
        <end position="184"/>
    </location>
</feature>
<keyword evidence="3 7" id="KW-0732">Signal</keyword>
<keyword evidence="6" id="KW-0812">Transmembrane</keyword>
<sequence>MLNNKLSIILSLAILTVVNVNAQGTSSDDCLTTCITQSLPGSNCSGPTDISCLCTDTDFQGAVGQCIESTCPDQLATIAQTQQQQCTAASGSATTDAGSSSTETGTESTDAGASSTDVSGTDTTTLESGASSGTSVASSPVSGTTSAPRASGTTPSSVTRNISSGSGSNTASGSSSAASASGTGGNNAAVKLGSGSGMVMGLAVGLVGVIAGGFVL</sequence>
<feature type="domain" description="CFEM" evidence="8">
    <location>
        <begin position="4"/>
        <end position="114"/>
    </location>
</feature>
<dbReference type="EMBL" id="JBANRG010000052">
    <property type="protein sequence ID" value="KAK7444022.1"/>
    <property type="molecule type" value="Genomic_DNA"/>
</dbReference>
<accession>A0ABR1IZ22</accession>
<evidence type="ECO:0000313" key="9">
    <source>
        <dbReference type="EMBL" id="KAK7444022.1"/>
    </source>
</evidence>
<evidence type="ECO:0000256" key="5">
    <source>
        <dbReference type="SAM" id="MobiDB-lite"/>
    </source>
</evidence>
<dbReference type="Pfam" id="PF05730">
    <property type="entry name" value="CFEM"/>
    <property type="match status" value="1"/>
</dbReference>
<name>A0ABR1IZ22_9AGAR</name>
<dbReference type="EMBL" id="JBANRG010000052">
    <property type="protein sequence ID" value="KAK7444021.1"/>
    <property type="molecule type" value="Genomic_DNA"/>
</dbReference>
<evidence type="ECO:0000256" key="2">
    <source>
        <dbReference type="ARBA" id="ARBA00022525"/>
    </source>
</evidence>
<keyword evidence="6" id="KW-1133">Transmembrane helix</keyword>
<feature type="signal peptide" evidence="7">
    <location>
        <begin position="1"/>
        <end position="22"/>
    </location>
</feature>
<feature type="transmembrane region" description="Helical" evidence="6">
    <location>
        <begin position="197"/>
        <end position="215"/>
    </location>
</feature>
<keyword evidence="6" id="KW-0472">Membrane</keyword>
<dbReference type="InterPro" id="IPR008427">
    <property type="entry name" value="Extracellular_membr_CFEM_dom"/>
</dbReference>
<protein>
    <recommendedName>
        <fullName evidence="8">CFEM domain-containing protein</fullName>
    </recommendedName>
</protein>
<keyword evidence="4" id="KW-1015">Disulfide bond</keyword>
<feature type="compositionally biased region" description="Low complexity" evidence="5">
    <location>
        <begin position="163"/>
        <end position="184"/>
    </location>
</feature>
<feature type="compositionally biased region" description="Polar residues" evidence="5">
    <location>
        <begin position="151"/>
        <end position="162"/>
    </location>
</feature>
<comment type="caution">
    <text evidence="9">The sequence shown here is derived from an EMBL/GenBank/DDBJ whole genome shotgun (WGS) entry which is preliminary data.</text>
</comment>
<keyword evidence="10" id="KW-1185">Reference proteome</keyword>
<gene>
    <name evidence="9" type="ORF">VKT23_015417</name>
</gene>
<dbReference type="SMART" id="SM00747">
    <property type="entry name" value="CFEM"/>
    <property type="match status" value="1"/>
</dbReference>
<feature type="compositionally biased region" description="Low complexity" evidence="5">
    <location>
        <begin position="91"/>
        <end position="148"/>
    </location>
</feature>